<comment type="caution">
    <text evidence="1">The sequence shown here is derived from an EMBL/GenBank/DDBJ whole genome shotgun (WGS) entry which is preliminary data.</text>
</comment>
<dbReference type="Proteomes" id="UP000028533">
    <property type="component" value="Unassembled WGS sequence"/>
</dbReference>
<dbReference type="AlphaFoldDB" id="A0A084EK19"/>
<accession>A0A084EK19</accession>
<dbReference type="PROSITE" id="PS51257">
    <property type="entry name" value="PROKAR_LIPOPROTEIN"/>
    <property type="match status" value="1"/>
</dbReference>
<protein>
    <recommendedName>
        <fullName evidence="3">Lipoprotein</fullName>
    </recommendedName>
</protein>
<sequence>MKWSKNIKLFIMFVLIASCILSTIASIYFSNIFSLDKNNLLKQSVKINKPVIDSKKYLNKLLTPDNKLNITQFKTIFLKELKKQNKDLLTLDELIIFQHDNTSVSVAYQNYKWSYKIVYNNK</sequence>
<evidence type="ECO:0000313" key="2">
    <source>
        <dbReference type="Proteomes" id="UP000028533"/>
    </source>
</evidence>
<gene>
    <name evidence="1" type="ORF">MCAPa_6050</name>
</gene>
<evidence type="ECO:0000313" key="1">
    <source>
        <dbReference type="EMBL" id="KEZ18311.1"/>
    </source>
</evidence>
<proteinExistence type="predicted"/>
<evidence type="ECO:0008006" key="3">
    <source>
        <dbReference type="Google" id="ProtNLM"/>
    </source>
</evidence>
<dbReference type="RefSeq" id="WP_036432168.1">
    <property type="nucleotide sequence ID" value="NZ_JFDO01000025.1"/>
</dbReference>
<reference evidence="1 2" key="1">
    <citation type="submission" date="2014-02" db="EMBL/GenBank/DDBJ databases">
        <title>Genome sequence of Mycoplasma capricolum subsp. capricolum strain 14232.</title>
        <authorList>
            <person name="Sirand-Pugnet P."/>
            <person name="Breton M."/>
            <person name="Dordet-Frisoni E."/>
            <person name="Baranowski E."/>
            <person name="Barre A."/>
            <person name="Couture C."/>
            <person name="Dupuy V."/>
            <person name="Gaurivaud P."/>
            <person name="Jacob D."/>
            <person name="Lemaitre C."/>
            <person name="Manso-Silvan L."/>
            <person name="Nikolski M."/>
            <person name="Nouvel L.-X."/>
            <person name="Poumarat F."/>
            <person name="Tardy F."/>
            <person name="Thebault P."/>
            <person name="Theil S."/>
            <person name="Citti C."/>
            <person name="Thiaucourt F."/>
            <person name="Blanchard A."/>
        </authorList>
    </citation>
    <scope>NUCLEOTIDE SEQUENCE [LARGE SCALE GENOMIC DNA]</scope>
    <source>
        <strain evidence="1 2">14232</strain>
    </source>
</reference>
<dbReference type="EMBL" id="JFDO01000025">
    <property type="protein sequence ID" value="KEZ18311.1"/>
    <property type="molecule type" value="Genomic_DNA"/>
</dbReference>
<organism evidence="1 2">
    <name type="scientific">Mycoplasma capricolum subsp. capricolum 14232</name>
    <dbReference type="NCBI Taxonomy" id="1188238"/>
    <lineage>
        <taxon>Bacteria</taxon>
        <taxon>Bacillati</taxon>
        <taxon>Mycoplasmatota</taxon>
        <taxon>Mollicutes</taxon>
        <taxon>Mycoplasmataceae</taxon>
        <taxon>Mycoplasma</taxon>
    </lineage>
</organism>
<name>A0A084EK19_MYCCA</name>